<dbReference type="PANTHER" id="PTHR19211:SF14">
    <property type="entry name" value="ATP-BINDING CASSETTE SUB-FAMILY F MEMBER 1"/>
    <property type="match status" value="1"/>
</dbReference>
<dbReference type="InterPro" id="IPR003439">
    <property type="entry name" value="ABC_transporter-like_ATP-bd"/>
</dbReference>
<evidence type="ECO:0000256" key="2">
    <source>
        <dbReference type="ARBA" id="ARBA00022741"/>
    </source>
</evidence>
<dbReference type="EMBL" id="JBHRYA010000001">
    <property type="protein sequence ID" value="MFC3714934.1"/>
    <property type="molecule type" value="Genomic_DNA"/>
</dbReference>
<dbReference type="CDD" id="cd03221">
    <property type="entry name" value="ABCF_EF-3"/>
    <property type="match status" value="2"/>
</dbReference>
<evidence type="ECO:0000256" key="4">
    <source>
        <dbReference type="SAM" id="Coils"/>
    </source>
</evidence>
<dbReference type="Pfam" id="PF12848">
    <property type="entry name" value="ABC_tran_Xtn"/>
    <property type="match status" value="1"/>
</dbReference>
<dbReference type="PANTHER" id="PTHR19211">
    <property type="entry name" value="ATP-BINDING TRANSPORT PROTEIN-RELATED"/>
    <property type="match status" value="1"/>
</dbReference>
<dbReference type="SMART" id="SM00382">
    <property type="entry name" value="AAA"/>
    <property type="match status" value="2"/>
</dbReference>
<dbReference type="PROSITE" id="PS50893">
    <property type="entry name" value="ABC_TRANSPORTER_2"/>
    <property type="match status" value="2"/>
</dbReference>
<evidence type="ECO:0000313" key="7">
    <source>
        <dbReference type="EMBL" id="MFC3714934.1"/>
    </source>
</evidence>
<name>A0ABV7XFM9_9GAMM</name>
<comment type="caution">
    <text evidence="7">The sequence shown here is derived from an EMBL/GenBank/DDBJ whole genome shotgun (WGS) entry which is preliminary data.</text>
</comment>
<feature type="domain" description="ABC transporter" evidence="6">
    <location>
        <begin position="2"/>
        <end position="246"/>
    </location>
</feature>
<dbReference type="RefSeq" id="WP_386741915.1">
    <property type="nucleotide sequence ID" value="NZ_JBHRYA010000001.1"/>
</dbReference>
<feature type="domain" description="ABC transporter" evidence="6">
    <location>
        <begin position="325"/>
        <end position="554"/>
    </location>
</feature>
<proteinExistence type="predicted"/>
<evidence type="ECO:0000259" key="6">
    <source>
        <dbReference type="PROSITE" id="PS50893"/>
    </source>
</evidence>
<keyword evidence="8" id="KW-1185">Reference proteome</keyword>
<dbReference type="GO" id="GO:0005524">
    <property type="term" value="F:ATP binding"/>
    <property type="evidence" value="ECO:0007669"/>
    <property type="project" value="UniProtKB-KW"/>
</dbReference>
<dbReference type="SUPFAM" id="SSF52540">
    <property type="entry name" value="P-loop containing nucleoside triphosphate hydrolases"/>
    <property type="match status" value="2"/>
</dbReference>
<dbReference type="Gene3D" id="3.40.50.300">
    <property type="entry name" value="P-loop containing nucleotide triphosphate hydrolases"/>
    <property type="match status" value="2"/>
</dbReference>
<dbReference type="InterPro" id="IPR037118">
    <property type="entry name" value="Val-tRNA_synth_C_sf"/>
</dbReference>
<feature type="region of interest" description="Disordered" evidence="5">
    <location>
        <begin position="326"/>
        <end position="350"/>
    </location>
</feature>
<keyword evidence="4" id="KW-0175">Coiled coil</keyword>
<evidence type="ECO:0000256" key="1">
    <source>
        <dbReference type="ARBA" id="ARBA00022737"/>
    </source>
</evidence>
<evidence type="ECO:0000256" key="5">
    <source>
        <dbReference type="SAM" id="MobiDB-lite"/>
    </source>
</evidence>
<dbReference type="PROSITE" id="PS00211">
    <property type="entry name" value="ABC_TRANSPORTER_1"/>
    <property type="match status" value="2"/>
</dbReference>
<keyword evidence="3 7" id="KW-0067">ATP-binding</keyword>
<feature type="coiled-coil region" evidence="4">
    <location>
        <begin position="580"/>
        <end position="641"/>
    </location>
</feature>
<dbReference type="InterPro" id="IPR003593">
    <property type="entry name" value="AAA+_ATPase"/>
</dbReference>
<keyword evidence="1" id="KW-0677">Repeat</keyword>
<dbReference type="Pfam" id="PF16326">
    <property type="entry name" value="ABC_tran_CTD"/>
    <property type="match status" value="1"/>
</dbReference>
<evidence type="ECO:0000313" key="8">
    <source>
        <dbReference type="Proteomes" id="UP001595705"/>
    </source>
</evidence>
<dbReference type="Gene3D" id="1.10.287.380">
    <property type="entry name" value="Valyl-tRNA synthetase, C-terminal domain"/>
    <property type="match status" value="1"/>
</dbReference>
<dbReference type="InterPro" id="IPR032781">
    <property type="entry name" value="ABC_tran_Xtn"/>
</dbReference>
<gene>
    <name evidence="7" type="ORF">ACFONC_02040</name>
</gene>
<dbReference type="InterPro" id="IPR027417">
    <property type="entry name" value="P-loop_NTPase"/>
</dbReference>
<dbReference type="Pfam" id="PF00005">
    <property type="entry name" value="ABC_tran"/>
    <property type="match status" value="2"/>
</dbReference>
<sequence>MIAFKNFALRRGERLLLSDVDLTLHAGWRVGVVGRNGTGKSSLFAAVRGEVEADRGDLDLPTRVRVASIAQEMPSLPDPAIDFVLGGDAVVHAALQAEANAFANEDWEAVAEAHHRLEEVGGYDAAARAGKLLHGLGFPADTHQNAVATFSGGWRVRLNLARALMTPSDMLLLDEPTNHLDLDAVLWLEQWLLKYPGTLLLISHDREFLDNVTTHTLHLHGGKAKLYTGDYTSFERQRSEQLRLQQITHEKVQAERAHLQSFIDRFSASAAKAKQAQSRVKRLAKMADTEAVRAEREVRIDFPAPLKLPHALMRLNHADCGYAAVQSSASTREGQPALEPSPSRGGQGGDGVKILADVGFGLEAGDRIGLLGPNGAGKSTLVKTLVGELPLLSGERYAHPDLRIGYFAQHTVESLVAGTSPIDHLRELSPNASTQDFRNFLGKWSFPGDRAFESIDGFSGGERARLALALIAWQQPNVLLLDEPTNHLDLEMREALAEALSDFAGAIVLVSHDRHLIGLVSDTYWRVADGVVKPFDGDLDEYAAWLRSRPATDRPAAAPAAAPAPAAKVAKLAKVNPHKLAQAESRVEALAAELAEVESSLADPGAYADGGKRIAELGTRQAALREQMDAAEAELLALYDAA</sequence>
<dbReference type="InterPro" id="IPR032524">
    <property type="entry name" value="ABC_tran_C"/>
</dbReference>
<organism evidence="7 8">
    <name type="scientific">Luteimonas soli</name>
    <dbReference type="NCBI Taxonomy" id="1648966"/>
    <lineage>
        <taxon>Bacteria</taxon>
        <taxon>Pseudomonadati</taxon>
        <taxon>Pseudomonadota</taxon>
        <taxon>Gammaproteobacteria</taxon>
        <taxon>Lysobacterales</taxon>
        <taxon>Lysobacteraceae</taxon>
        <taxon>Luteimonas</taxon>
    </lineage>
</organism>
<dbReference type="Proteomes" id="UP001595705">
    <property type="component" value="Unassembled WGS sequence"/>
</dbReference>
<keyword evidence="2" id="KW-0547">Nucleotide-binding</keyword>
<reference evidence="8" key="1">
    <citation type="journal article" date="2019" name="Int. J. Syst. Evol. Microbiol.">
        <title>The Global Catalogue of Microorganisms (GCM) 10K type strain sequencing project: providing services to taxonomists for standard genome sequencing and annotation.</title>
        <authorList>
            <consortium name="The Broad Institute Genomics Platform"/>
            <consortium name="The Broad Institute Genome Sequencing Center for Infectious Disease"/>
            <person name="Wu L."/>
            <person name="Ma J."/>
        </authorList>
    </citation>
    <scope>NUCLEOTIDE SEQUENCE [LARGE SCALE GENOMIC DNA]</scope>
    <source>
        <strain evidence="8">KCTC 42441</strain>
    </source>
</reference>
<evidence type="ECO:0000256" key="3">
    <source>
        <dbReference type="ARBA" id="ARBA00022840"/>
    </source>
</evidence>
<accession>A0ABV7XFM9</accession>
<protein>
    <submittedName>
        <fullName evidence="7">ABC-F family ATP-binding cassette domain-containing protein</fullName>
    </submittedName>
</protein>
<dbReference type="InterPro" id="IPR017871">
    <property type="entry name" value="ABC_transporter-like_CS"/>
</dbReference>
<dbReference type="InterPro" id="IPR050611">
    <property type="entry name" value="ABCF"/>
</dbReference>